<dbReference type="CDD" id="cd06325">
    <property type="entry name" value="PBP1_ABC_unchar_transporter"/>
    <property type="match status" value="1"/>
</dbReference>
<dbReference type="PANTHER" id="PTHR35271">
    <property type="entry name" value="ABC TRANSPORTER, SUBSTRATE-BINDING LIPOPROTEIN-RELATED"/>
    <property type="match status" value="1"/>
</dbReference>
<protein>
    <submittedName>
        <fullName evidence="2">ABC transporter substrate-binding protein</fullName>
    </submittedName>
</protein>
<proteinExistence type="predicted"/>
<dbReference type="Gene3D" id="3.40.50.2300">
    <property type="match status" value="2"/>
</dbReference>
<name>A0ABU8X0Y4_9BURK</name>
<evidence type="ECO:0000313" key="2">
    <source>
        <dbReference type="EMBL" id="MEJ8853427.1"/>
    </source>
</evidence>
<dbReference type="RefSeq" id="WP_340333517.1">
    <property type="nucleotide sequence ID" value="NZ_JBBKZS010000001.1"/>
</dbReference>
<dbReference type="Pfam" id="PF04392">
    <property type="entry name" value="ABC_sub_bind"/>
    <property type="match status" value="1"/>
</dbReference>
<reference evidence="2 3" key="1">
    <citation type="submission" date="2024-03" db="EMBL/GenBank/DDBJ databases">
        <title>Novel species of the genus Variovorax.</title>
        <authorList>
            <person name="Liu Q."/>
            <person name="Xin Y.-H."/>
        </authorList>
    </citation>
    <scope>NUCLEOTIDE SEQUENCE [LARGE SCALE GENOMIC DNA]</scope>
    <source>
        <strain evidence="2 3">KACC 18901</strain>
    </source>
</reference>
<keyword evidence="3" id="KW-1185">Reference proteome</keyword>
<keyword evidence="1" id="KW-0732">Signal</keyword>
<dbReference type="EMBL" id="JBBKZS010000001">
    <property type="protein sequence ID" value="MEJ8853427.1"/>
    <property type="molecule type" value="Genomic_DNA"/>
</dbReference>
<accession>A0ABU8X0Y4</accession>
<dbReference type="Proteomes" id="UP001367030">
    <property type="component" value="Unassembled WGS sequence"/>
</dbReference>
<dbReference type="InterPro" id="IPR007487">
    <property type="entry name" value="ABC_transpt-TYRBP-like"/>
</dbReference>
<feature type="chain" id="PRO_5045609657" evidence="1">
    <location>
        <begin position="25"/>
        <end position="329"/>
    </location>
</feature>
<evidence type="ECO:0000313" key="3">
    <source>
        <dbReference type="Proteomes" id="UP001367030"/>
    </source>
</evidence>
<dbReference type="PANTHER" id="PTHR35271:SF1">
    <property type="entry name" value="ABC TRANSPORTER, SUBSTRATE-BINDING LIPOPROTEIN"/>
    <property type="match status" value="1"/>
</dbReference>
<comment type="caution">
    <text evidence="2">The sequence shown here is derived from an EMBL/GenBank/DDBJ whole genome shotgun (WGS) entry which is preliminary data.</text>
</comment>
<sequence>MNKRRFLLITTCGGLMAAARVVSAQPGGGAPRRVGVFSPGGPGADDAILQPYFDEMRRLGWLDGRNVVYDRVFANDHMELAPGLAAELVSRKPDLIVAISPPGSSAVKRATSTIPTVFAVVVDPLAAGLVGNLAHPGGNVTGVTQSIAESLMPKRIELVREVVPGVKQIGLLGNPLDPGSIADQAALAPLLANLGLRMVVANGTNPQEFDASVASLVDQHVQAIVVANGIAVTRRAEMIAQTNRARIPVFGFNLPMAAAGALLSFGPSMTDQLHRAAHLADKILRGTRPGDIPVEAASVLELVVNQKSARLLGIQIPQSVLVRADRVIE</sequence>
<gene>
    <name evidence="2" type="ORF">WKW79_02535</name>
</gene>
<evidence type="ECO:0000256" key="1">
    <source>
        <dbReference type="SAM" id="SignalP"/>
    </source>
</evidence>
<feature type="signal peptide" evidence="1">
    <location>
        <begin position="1"/>
        <end position="24"/>
    </location>
</feature>
<organism evidence="2 3">
    <name type="scientific">Variovorax robiniae</name>
    <dbReference type="NCBI Taxonomy" id="1836199"/>
    <lineage>
        <taxon>Bacteria</taxon>
        <taxon>Pseudomonadati</taxon>
        <taxon>Pseudomonadota</taxon>
        <taxon>Betaproteobacteria</taxon>
        <taxon>Burkholderiales</taxon>
        <taxon>Comamonadaceae</taxon>
        <taxon>Variovorax</taxon>
    </lineage>
</organism>